<name>A0A5N5I493_9ROSA</name>
<evidence type="ECO:0000313" key="1">
    <source>
        <dbReference type="EMBL" id="KAB2632430.1"/>
    </source>
</evidence>
<reference evidence="2" key="2">
    <citation type="submission" date="2019-10" db="EMBL/GenBank/DDBJ databases">
        <title>A de novo genome assembly of a pear dwarfing rootstock.</title>
        <authorList>
            <person name="Wang F."/>
            <person name="Wang J."/>
            <person name="Li S."/>
            <person name="Zhang Y."/>
            <person name="Fang M."/>
            <person name="Ma L."/>
            <person name="Zhao Y."/>
            <person name="Jiang S."/>
        </authorList>
    </citation>
    <scope>NUCLEOTIDE SEQUENCE [LARGE SCALE GENOMIC DNA]</scope>
</reference>
<proteinExistence type="predicted"/>
<dbReference type="PANTHER" id="PTHR24559:SF439">
    <property type="entry name" value="RETROTRANSPOSON, UNCLASSIFIED-LIKE PROTEIN"/>
    <property type="match status" value="1"/>
</dbReference>
<organism evidence="1 2">
    <name type="scientific">Pyrus ussuriensis x Pyrus communis</name>
    <dbReference type="NCBI Taxonomy" id="2448454"/>
    <lineage>
        <taxon>Eukaryota</taxon>
        <taxon>Viridiplantae</taxon>
        <taxon>Streptophyta</taxon>
        <taxon>Embryophyta</taxon>
        <taxon>Tracheophyta</taxon>
        <taxon>Spermatophyta</taxon>
        <taxon>Magnoliopsida</taxon>
        <taxon>eudicotyledons</taxon>
        <taxon>Gunneridae</taxon>
        <taxon>Pentapetalae</taxon>
        <taxon>rosids</taxon>
        <taxon>fabids</taxon>
        <taxon>Rosales</taxon>
        <taxon>Rosaceae</taxon>
        <taxon>Amygdaloideae</taxon>
        <taxon>Maleae</taxon>
        <taxon>Pyrus</taxon>
    </lineage>
</organism>
<comment type="caution">
    <text evidence="1">The sequence shown here is derived from an EMBL/GenBank/DDBJ whole genome shotgun (WGS) entry which is preliminary data.</text>
</comment>
<dbReference type="Gene3D" id="3.30.70.270">
    <property type="match status" value="1"/>
</dbReference>
<accession>A0A5N5I493</accession>
<gene>
    <name evidence="1" type="ORF">D8674_028677</name>
</gene>
<sequence length="431" mass="48825">MAPRSRRNTTRSGNENLDEYDMPDIHALAMIENELHRSLEDWKYVPEQPYSTSVLHMPYPKGYKTPNLVRFDGREGSPKEHISHFIDTLGLHAGNCNLRLREFSKSLTDRAYTWYTTLAPGSILTWEELAAKGWGDEDANLMDFALSLSDKVFTIDILEEHNKEASEGQLFSQEMMAVTLYSLPDMESDTLWFDIGSFINILPLVVFAAAGFPTSKVVRSQISINGFVNIDFNAACPKGEFPLPNMDIMIDSTSGQSLMSFMDGFSGYNQIKMSAKDAEKIAFRMPFGNFYYMRSMTAIFHDMIGNEMEDYVDNLIVKSKTREGHWEVLRKCVINVDPDKVVLEHIPGTTNKYVNALAKIGSKRTFVEEQPNIAIIRREALNIDAAFLEELSKPSGELNIKCLKEYINVTGTLYKRLPGGMLTQCLRPKEA</sequence>
<keyword evidence="2" id="KW-1185">Reference proteome</keyword>
<dbReference type="InterPro" id="IPR043128">
    <property type="entry name" value="Rev_trsase/Diguanyl_cyclase"/>
</dbReference>
<dbReference type="Proteomes" id="UP000327157">
    <property type="component" value="Chromosome 6"/>
</dbReference>
<dbReference type="EMBL" id="SMOL01000120">
    <property type="protein sequence ID" value="KAB2632430.1"/>
    <property type="molecule type" value="Genomic_DNA"/>
</dbReference>
<dbReference type="AlphaFoldDB" id="A0A5N5I493"/>
<dbReference type="InterPro" id="IPR043502">
    <property type="entry name" value="DNA/RNA_pol_sf"/>
</dbReference>
<keyword evidence="1" id="KW-0808">Transferase</keyword>
<reference evidence="1 2" key="3">
    <citation type="submission" date="2019-11" db="EMBL/GenBank/DDBJ databases">
        <title>A de novo genome assembly of a pear dwarfing rootstock.</title>
        <authorList>
            <person name="Wang F."/>
            <person name="Wang J."/>
            <person name="Li S."/>
            <person name="Zhang Y."/>
            <person name="Fang M."/>
            <person name="Ma L."/>
            <person name="Zhao Y."/>
            <person name="Jiang S."/>
        </authorList>
    </citation>
    <scope>NUCLEOTIDE SEQUENCE [LARGE SCALE GENOMIC DNA]</scope>
    <source>
        <strain evidence="1">S2</strain>
        <tissue evidence="1">Leaf</tissue>
    </source>
</reference>
<reference evidence="1 2" key="1">
    <citation type="submission" date="2019-09" db="EMBL/GenBank/DDBJ databases">
        <authorList>
            <person name="Ou C."/>
        </authorList>
    </citation>
    <scope>NUCLEOTIDE SEQUENCE [LARGE SCALE GENOMIC DNA]</scope>
    <source>
        <strain evidence="1">S2</strain>
        <tissue evidence="1">Leaf</tissue>
    </source>
</reference>
<keyword evidence="1" id="KW-0695">RNA-directed DNA polymerase</keyword>
<evidence type="ECO:0000313" key="2">
    <source>
        <dbReference type="Proteomes" id="UP000327157"/>
    </source>
</evidence>
<keyword evidence="1" id="KW-0548">Nucleotidyltransferase</keyword>
<dbReference type="InterPro" id="IPR053134">
    <property type="entry name" value="RNA-dir_DNA_polymerase"/>
</dbReference>
<dbReference type="SUPFAM" id="SSF56672">
    <property type="entry name" value="DNA/RNA polymerases"/>
    <property type="match status" value="1"/>
</dbReference>
<dbReference type="OrthoDB" id="1166206at2759"/>
<dbReference type="CDD" id="cd01647">
    <property type="entry name" value="RT_LTR"/>
    <property type="match status" value="1"/>
</dbReference>
<dbReference type="GO" id="GO:0003964">
    <property type="term" value="F:RNA-directed DNA polymerase activity"/>
    <property type="evidence" value="ECO:0007669"/>
    <property type="project" value="UniProtKB-KW"/>
</dbReference>
<dbReference type="PANTHER" id="PTHR24559">
    <property type="entry name" value="TRANSPOSON TY3-I GAG-POL POLYPROTEIN"/>
    <property type="match status" value="1"/>
</dbReference>
<protein>
    <submittedName>
        <fullName evidence="1">Reverse transcriptase</fullName>
    </submittedName>
</protein>